<comment type="caution">
    <text evidence="1">The sequence shown here is derived from an EMBL/GenBank/DDBJ whole genome shotgun (WGS) entry which is preliminary data.</text>
</comment>
<accession>A0A1J5R2C5</accession>
<dbReference type="EMBL" id="MLJW01000501">
    <property type="protein sequence ID" value="OIQ86092.1"/>
    <property type="molecule type" value="Genomic_DNA"/>
</dbReference>
<gene>
    <name evidence="1" type="ORF">GALL_320730</name>
</gene>
<protein>
    <submittedName>
        <fullName evidence="1">Bacterial SH3 domain protein</fullName>
    </submittedName>
</protein>
<dbReference type="AlphaFoldDB" id="A0A1J5R2C5"/>
<sequence>MRSRIKYLFVLPVLMLPAVAWAADFRSVSVPRAVLLDAPSVQAKKLFIVGQSYPVEVIVNLGDWLKVRDSGGGLAWIAASQLSAKRSVVVTAAQAEVREAADDTSRLVFRAEKDVVLQLLETGTNGWAKVSHRDGLAGYVQVSKVWGL</sequence>
<name>A0A1J5R2C5_9ZZZZ</name>
<organism evidence="1">
    <name type="scientific">mine drainage metagenome</name>
    <dbReference type="NCBI Taxonomy" id="410659"/>
    <lineage>
        <taxon>unclassified sequences</taxon>
        <taxon>metagenomes</taxon>
        <taxon>ecological metagenomes</taxon>
    </lineage>
</organism>
<dbReference type="InterPro" id="IPR010466">
    <property type="entry name" value="DUF1058"/>
</dbReference>
<evidence type="ECO:0000313" key="1">
    <source>
        <dbReference type="EMBL" id="OIQ86092.1"/>
    </source>
</evidence>
<proteinExistence type="predicted"/>
<dbReference type="Gene3D" id="2.30.30.40">
    <property type="entry name" value="SH3 Domains"/>
    <property type="match status" value="1"/>
</dbReference>
<reference evidence="1" key="1">
    <citation type="submission" date="2016-10" db="EMBL/GenBank/DDBJ databases">
        <title>Sequence of Gallionella enrichment culture.</title>
        <authorList>
            <person name="Poehlein A."/>
            <person name="Muehling M."/>
            <person name="Daniel R."/>
        </authorList>
    </citation>
    <scope>NUCLEOTIDE SEQUENCE</scope>
</reference>
<dbReference type="Pfam" id="PF06347">
    <property type="entry name" value="SH3_4"/>
    <property type="match status" value="2"/>
</dbReference>